<proteinExistence type="predicted"/>
<evidence type="ECO:0000313" key="1">
    <source>
        <dbReference type="EMBL" id="SPQ95706.1"/>
    </source>
</evidence>
<dbReference type="EMBL" id="OVEO01000004">
    <property type="protein sequence ID" value="SPQ95706.1"/>
    <property type="molecule type" value="Genomic_DNA"/>
</dbReference>
<accession>A0A3P3Y6A1</accession>
<dbReference type="AlphaFoldDB" id="A0A3P3Y6A1"/>
<reference evidence="1 2" key="1">
    <citation type="submission" date="2018-03" db="EMBL/GenBank/DDBJ databases">
        <authorList>
            <person name="Fogelqvist J."/>
        </authorList>
    </citation>
    <scope>NUCLEOTIDE SEQUENCE [LARGE SCALE GENOMIC DNA]</scope>
</reference>
<evidence type="ECO:0000313" key="2">
    <source>
        <dbReference type="Proteomes" id="UP000290189"/>
    </source>
</evidence>
<geneLocation type="mitochondrion" evidence="1"/>
<gene>
    <name evidence="1" type="ORF">PLBR_LOCUS2921</name>
</gene>
<dbReference type="Proteomes" id="UP000290189">
    <property type="component" value="Unassembled WGS sequence"/>
</dbReference>
<keyword evidence="1" id="KW-0496">Mitochondrion</keyword>
<protein>
    <submittedName>
        <fullName evidence="1">Uncharacterized protein</fullName>
    </submittedName>
</protein>
<name>A0A3P3Y6A1_PLABS</name>
<organism evidence="1 2">
    <name type="scientific">Plasmodiophora brassicae</name>
    <name type="common">Clubroot disease agent</name>
    <dbReference type="NCBI Taxonomy" id="37360"/>
    <lineage>
        <taxon>Eukaryota</taxon>
        <taxon>Sar</taxon>
        <taxon>Rhizaria</taxon>
        <taxon>Endomyxa</taxon>
        <taxon>Phytomyxea</taxon>
        <taxon>Plasmodiophorida</taxon>
        <taxon>Plasmodiophoridae</taxon>
        <taxon>Plasmodiophora</taxon>
    </lineage>
</organism>
<sequence>MCCCLERTIPGVHVAVELQACSSHGALRAAMTVGTQAVLHVYRRILVTARRMQRHRSSVRKYVTRVARYEFRRELSDGETVEQRFDIAARTAAFLIRALNEAGPERKTVNGLVRSLQSSSSTKPVKKAIMNLRREALAEYFRVALDIQRALRICLVSDDIVESATS</sequence>